<evidence type="ECO:0000256" key="4">
    <source>
        <dbReference type="ARBA" id="ARBA00048744"/>
    </source>
</evidence>
<evidence type="ECO:0000256" key="2">
    <source>
        <dbReference type="ARBA" id="ARBA00022695"/>
    </source>
</evidence>
<dbReference type="SUPFAM" id="SSF56672">
    <property type="entry name" value="DNA/RNA polymerases"/>
    <property type="match status" value="1"/>
</dbReference>
<dbReference type="GO" id="GO:0003723">
    <property type="term" value="F:RNA binding"/>
    <property type="evidence" value="ECO:0007669"/>
    <property type="project" value="InterPro"/>
</dbReference>
<keyword evidence="5" id="KW-0696">RNA-directed RNA polymerase</keyword>
<keyword evidence="2 5" id="KW-0548">Nucleotidyltransferase</keyword>
<dbReference type="InterPro" id="IPR001795">
    <property type="entry name" value="RNA-dir_pol_luteovirus"/>
</dbReference>
<reference evidence="6" key="2">
    <citation type="submission" date="2023-05" db="EMBL/GenBank/DDBJ databases">
        <authorList>
            <person name="Seitz J."/>
            <person name="Voegele R.T."/>
            <person name="Link T.I."/>
        </authorList>
    </citation>
    <scope>NUCLEOTIDE SEQUENCE</scope>
    <source>
        <strain evidence="6">Ufvs_9</strain>
    </source>
</reference>
<dbReference type="GO" id="GO:0003968">
    <property type="term" value="F:RNA-directed RNA polymerase activity"/>
    <property type="evidence" value="ECO:0007669"/>
    <property type="project" value="UniProtKB-KW"/>
</dbReference>
<keyword evidence="3 5" id="KW-0547">Nucleotide-binding</keyword>
<proteinExistence type="predicted"/>
<evidence type="ECO:0000256" key="1">
    <source>
        <dbReference type="ARBA" id="ARBA00022679"/>
    </source>
</evidence>
<protein>
    <recommendedName>
        <fullName evidence="5">RNA-directed RNA polymerase</fullName>
        <ecNumber evidence="5">2.7.7.48</ecNumber>
    </recommendedName>
</protein>
<sequence>MMTCREGLMPLCLRVGQHKRYNVNPNLPKASTSLSGELADDDFLVNTSSTLRLIIVPFSHASHYLIDIIPERVESADMVYDHFGTSLRSISLWSGEYSYIYASVDNYFVPQRGSAIAYINHVSSARQHFYFNAPSSLDNISYSVENLIDHHPDWSFSDVSPINRLDELPKEAISGEHHIHYTASEIYANLDATQRSRVKETLFTPVHFSTTATAGMMLWISQASEHTLATLRKTRLFHSTTYEQYTKIAKDISILAKSLQNLTPYDLREIFELEVLINRVSGGVDWEAERDHRVNPVLANINPDTVYTICKRLFQQPDSEASQPAAMSFEDFWASRWEWTAAGSFHSQYPEDEKYKMKEQELRNKFISAIIMPDYSLDHFLERKAEIHAWASVKYEWGKLRAIYGTDFTSYVLTHFLFYNVENTLGAAFPVGNKARPSYVAAKVHGLLDRGLHACLDFEDFNSQHSLENMRAVIKAWFDVFKNRLHPDQHAVFDWVSESISNTYVHDNMGLNTTYKSKGTLMSGWRLTTFINSVLNYVYTTMLNVGVKDNVCSLHNGDDVIMSYYDSSTLQNQMRNANRFGIRVQATKSSYGAIAEFLRVDHYRGEHGQYLSRNIATLMHGRIESKKAVTALDAVSATELRLSEFLMRGGKIKTAVKLRHCAYKNLSKVYNSNVNDLYTAKSTHAVCGGISKRPDASVDHIIDKEELPSQIELPPVLPGVSAYAGKILKTLKLKNIPFSTMEKRIKSATLGAVKMVRARLTVEPNQDKRQYTVYRGIYKAYGELNRDANLGKAAMTGFTIEVIGQRRKYRQLSTMVHGSKDPMKYLSVVL</sequence>
<evidence type="ECO:0000256" key="5">
    <source>
        <dbReference type="RuleBase" id="RU364050"/>
    </source>
</evidence>
<keyword evidence="1 5" id="KW-0808">Transferase</keyword>
<dbReference type="InterPro" id="IPR043128">
    <property type="entry name" value="Rev_trsase/Diguanyl_cyclase"/>
</dbReference>
<dbReference type="EC" id="2.7.7.48" evidence="5"/>
<reference evidence="6" key="1">
    <citation type="journal article" date="2023" name="Viruses">
        <title>Mycoviruses in the Rust Fungus Uromyces fabae.</title>
        <authorList>
            <person name="Seitz J.M."/>
            <person name="Voegele R.T."/>
            <person name="Link T.I."/>
        </authorList>
    </citation>
    <scope>NUCLEOTIDE SEQUENCE</scope>
    <source>
        <strain evidence="6">Ufvs_9</strain>
    </source>
</reference>
<dbReference type="Pfam" id="PF02123">
    <property type="entry name" value="RdRP_4"/>
    <property type="match status" value="1"/>
</dbReference>
<organism evidence="6">
    <name type="scientific">Uromyces fabae virus</name>
    <dbReference type="NCBI Taxonomy" id="3069272"/>
    <lineage>
        <taxon>Viruses</taxon>
        <taxon>Riboviria</taxon>
    </lineage>
</organism>
<dbReference type="Gene3D" id="3.30.70.270">
    <property type="match status" value="1"/>
</dbReference>
<dbReference type="InterPro" id="IPR043502">
    <property type="entry name" value="DNA/RNA_pol_sf"/>
</dbReference>
<dbReference type="GO" id="GO:0006351">
    <property type="term" value="P:DNA-templated transcription"/>
    <property type="evidence" value="ECO:0007669"/>
    <property type="project" value="InterPro"/>
</dbReference>
<evidence type="ECO:0000256" key="3">
    <source>
        <dbReference type="ARBA" id="ARBA00022741"/>
    </source>
</evidence>
<dbReference type="EMBL" id="OQ995232">
    <property type="protein sequence ID" value="WMV64394.1"/>
    <property type="molecule type" value="Genomic_RNA"/>
</dbReference>
<comment type="catalytic activity">
    <reaction evidence="4 5">
        <text>RNA(n) + a ribonucleoside 5'-triphosphate = RNA(n+1) + diphosphate</text>
        <dbReference type="Rhea" id="RHEA:21248"/>
        <dbReference type="Rhea" id="RHEA-COMP:14527"/>
        <dbReference type="Rhea" id="RHEA-COMP:17342"/>
        <dbReference type="ChEBI" id="CHEBI:33019"/>
        <dbReference type="ChEBI" id="CHEBI:61557"/>
        <dbReference type="ChEBI" id="CHEBI:140395"/>
        <dbReference type="EC" id="2.7.7.48"/>
    </reaction>
</comment>
<accession>A0AA51YE30</accession>
<keyword evidence="5" id="KW-0693">Viral RNA replication</keyword>
<dbReference type="GO" id="GO:0000166">
    <property type="term" value="F:nucleotide binding"/>
    <property type="evidence" value="ECO:0007669"/>
    <property type="project" value="UniProtKB-KW"/>
</dbReference>
<name>A0AA51YE30_9VIRU</name>
<evidence type="ECO:0000313" key="6">
    <source>
        <dbReference type="EMBL" id="WMV64394.1"/>
    </source>
</evidence>